<dbReference type="InterPro" id="IPR050504">
    <property type="entry name" value="IgSF_BTN/MOG"/>
</dbReference>
<dbReference type="GO" id="GO:0050863">
    <property type="term" value="P:regulation of T cell activation"/>
    <property type="evidence" value="ECO:0007669"/>
    <property type="project" value="UniProtKB-ARBA"/>
</dbReference>
<dbReference type="SMART" id="SM00409">
    <property type="entry name" value="IG"/>
    <property type="match status" value="1"/>
</dbReference>
<name>A0A0S2RSN6_NIPNI</name>
<feature type="domain" description="Ig-like" evidence="9">
    <location>
        <begin position="37"/>
        <end position="134"/>
    </location>
</feature>
<protein>
    <submittedName>
        <fullName evidence="10">BG1</fullName>
    </submittedName>
</protein>
<dbReference type="InterPro" id="IPR013106">
    <property type="entry name" value="Ig_V-set"/>
</dbReference>
<dbReference type="Pfam" id="PF07686">
    <property type="entry name" value="V-set"/>
    <property type="match status" value="1"/>
</dbReference>
<reference evidence="10" key="1">
    <citation type="submission" date="2015-05" db="EMBL/GenBank/DDBJ databases">
        <title>An efficient and cost-effective strategy for assembling high-diversity genomic regions.</title>
        <authorList>
            <person name="Chang L."/>
            <person name="He S."/>
            <person name="Mao D."/>
        </authorList>
    </citation>
    <scope>NUCLEOTIDE SEQUENCE</scope>
</reference>
<dbReference type="GO" id="GO:0050852">
    <property type="term" value="P:T cell receptor signaling pathway"/>
    <property type="evidence" value="ECO:0007669"/>
    <property type="project" value="TreeGrafter"/>
</dbReference>
<evidence type="ECO:0000256" key="5">
    <source>
        <dbReference type="ARBA" id="ARBA00023180"/>
    </source>
</evidence>
<feature type="chain" id="PRO_5006603965" evidence="8">
    <location>
        <begin position="22"/>
        <end position="271"/>
    </location>
</feature>
<dbReference type="AlphaFoldDB" id="A0A0S2RSN6"/>
<dbReference type="InterPro" id="IPR007110">
    <property type="entry name" value="Ig-like_dom"/>
</dbReference>
<keyword evidence="5" id="KW-0325">Glycoprotein</keyword>
<dbReference type="InterPro" id="IPR003599">
    <property type="entry name" value="Ig_sub"/>
</dbReference>
<evidence type="ECO:0000259" key="9">
    <source>
        <dbReference type="PROSITE" id="PS50835"/>
    </source>
</evidence>
<keyword evidence="6" id="KW-0393">Immunoglobulin domain</keyword>
<keyword evidence="2 8" id="KW-0732">Signal</keyword>
<evidence type="ECO:0000256" key="7">
    <source>
        <dbReference type="SAM" id="Phobius"/>
    </source>
</evidence>
<dbReference type="PANTHER" id="PTHR24100">
    <property type="entry name" value="BUTYROPHILIN"/>
    <property type="match status" value="1"/>
</dbReference>
<evidence type="ECO:0000256" key="2">
    <source>
        <dbReference type="ARBA" id="ARBA00022729"/>
    </source>
</evidence>
<dbReference type="InterPro" id="IPR036179">
    <property type="entry name" value="Ig-like_dom_sf"/>
</dbReference>
<keyword evidence="3 7" id="KW-0472">Membrane</keyword>
<dbReference type="SMART" id="SM00406">
    <property type="entry name" value="IGv"/>
    <property type="match status" value="1"/>
</dbReference>
<dbReference type="GO" id="GO:0001817">
    <property type="term" value="P:regulation of cytokine production"/>
    <property type="evidence" value="ECO:0007669"/>
    <property type="project" value="TreeGrafter"/>
</dbReference>
<evidence type="ECO:0000256" key="3">
    <source>
        <dbReference type="ARBA" id="ARBA00023136"/>
    </source>
</evidence>
<dbReference type="Gene3D" id="2.60.40.10">
    <property type="entry name" value="Immunoglobulins"/>
    <property type="match status" value="1"/>
</dbReference>
<keyword evidence="7" id="KW-1133">Transmembrane helix</keyword>
<dbReference type="FunFam" id="2.60.40.10:FF:000142">
    <property type="entry name" value="V-set domain-containing T-cell activation inhibitor 1"/>
    <property type="match status" value="1"/>
</dbReference>
<keyword evidence="7" id="KW-0812">Transmembrane</keyword>
<comment type="subcellular location">
    <subcellularLocation>
        <location evidence="1">Membrane</location>
    </subcellularLocation>
</comment>
<keyword evidence="4" id="KW-1015">Disulfide bond</keyword>
<evidence type="ECO:0000256" key="4">
    <source>
        <dbReference type="ARBA" id="ARBA00023157"/>
    </source>
</evidence>
<feature type="transmembrane region" description="Helical" evidence="7">
    <location>
        <begin position="146"/>
        <end position="168"/>
    </location>
</feature>
<dbReference type="PANTHER" id="PTHR24100:SF149">
    <property type="entry name" value="BG-LIKE ANTIGEN 1-RELATED"/>
    <property type="match status" value="1"/>
</dbReference>
<accession>A0A0S2RSN6</accession>
<evidence type="ECO:0000256" key="6">
    <source>
        <dbReference type="ARBA" id="ARBA00023319"/>
    </source>
</evidence>
<evidence type="ECO:0000256" key="1">
    <source>
        <dbReference type="ARBA" id="ARBA00004370"/>
    </source>
</evidence>
<dbReference type="InterPro" id="IPR013783">
    <property type="entry name" value="Ig-like_fold"/>
</dbReference>
<dbReference type="GO" id="GO:1903037">
    <property type="term" value="P:regulation of leukocyte cell-cell adhesion"/>
    <property type="evidence" value="ECO:0007669"/>
    <property type="project" value="UniProtKB-ARBA"/>
</dbReference>
<feature type="signal peptide" evidence="8">
    <location>
        <begin position="1"/>
        <end position="21"/>
    </location>
</feature>
<evidence type="ECO:0000256" key="8">
    <source>
        <dbReference type="SAM" id="SignalP"/>
    </source>
</evidence>
<sequence>MSYRGLLTSFVALHVLRLGSAQFRVEGPAFFLRATVGEDVVLPCYLSPGMDARSFEIRWMRHQLSETVHHYRNGEDRYVEQMQQYAGRTELARDGLSNGILDLRITGLRPSDDGQYVCTVQDADSYGEATVDLEVAAPFFHNAQHWMIALGVFLVLSAVFAGLSAYLFRRKGKFGMAGMERGDRCGVRPSPGPRTHAEGPEGCVRAMVLPSLRRCLGKGGKGKRPRGAGGRAGSTAGPCGWWEGARDPLEMFPRMKQAALLTTSSSAFAFQ</sequence>
<organism evidence="10">
    <name type="scientific">Nipponia nippon</name>
    <name type="common">Crested ibis</name>
    <name type="synonym">Ibis nippon</name>
    <dbReference type="NCBI Taxonomy" id="128390"/>
    <lineage>
        <taxon>Eukaryota</taxon>
        <taxon>Metazoa</taxon>
        <taxon>Chordata</taxon>
        <taxon>Craniata</taxon>
        <taxon>Vertebrata</taxon>
        <taxon>Euteleostomi</taxon>
        <taxon>Archelosauria</taxon>
        <taxon>Archosauria</taxon>
        <taxon>Dinosauria</taxon>
        <taxon>Saurischia</taxon>
        <taxon>Theropoda</taxon>
        <taxon>Coelurosauria</taxon>
        <taxon>Aves</taxon>
        <taxon>Neognathae</taxon>
        <taxon>Neoaves</taxon>
        <taxon>Aequornithes</taxon>
        <taxon>Pelecaniformes</taxon>
        <taxon>Threskiornithidae</taxon>
        <taxon>Nipponia</taxon>
    </lineage>
</organism>
<dbReference type="SUPFAM" id="SSF48726">
    <property type="entry name" value="Immunoglobulin"/>
    <property type="match status" value="1"/>
</dbReference>
<proteinExistence type="predicted"/>
<evidence type="ECO:0000313" key="10">
    <source>
        <dbReference type="EMBL" id="ALP32486.1"/>
    </source>
</evidence>
<dbReference type="GO" id="GO:0009897">
    <property type="term" value="C:external side of plasma membrane"/>
    <property type="evidence" value="ECO:0007669"/>
    <property type="project" value="TreeGrafter"/>
</dbReference>
<dbReference type="GO" id="GO:0005102">
    <property type="term" value="F:signaling receptor binding"/>
    <property type="evidence" value="ECO:0007669"/>
    <property type="project" value="TreeGrafter"/>
</dbReference>
<dbReference type="PROSITE" id="PS50835">
    <property type="entry name" value="IG_LIKE"/>
    <property type="match status" value="1"/>
</dbReference>
<dbReference type="EMBL" id="KR995141">
    <property type="protein sequence ID" value="ALP32486.1"/>
    <property type="molecule type" value="Genomic_DNA"/>
</dbReference>